<evidence type="ECO:0000256" key="1">
    <source>
        <dbReference type="ARBA" id="ARBA00007447"/>
    </source>
</evidence>
<evidence type="ECO:0000313" key="8">
    <source>
        <dbReference type="Proteomes" id="UP001141552"/>
    </source>
</evidence>
<keyword evidence="2" id="KW-0645">Protease</keyword>
<dbReference type="OrthoDB" id="809695at2759"/>
<dbReference type="Pfam" id="PF14543">
    <property type="entry name" value="TAXi_N"/>
    <property type="match status" value="1"/>
</dbReference>
<dbReference type="PANTHER" id="PTHR47967:SF123">
    <property type="entry name" value="ASPARTIC PROTEINASE NEPENTHESIN-1-LIKE"/>
    <property type="match status" value="1"/>
</dbReference>
<dbReference type="InterPro" id="IPR032861">
    <property type="entry name" value="TAXi_N"/>
</dbReference>
<dbReference type="CDD" id="cd05476">
    <property type="entry name" value="pepsin_A_like_plant"/>
    <property type="match status" value="1"/>
</dbReference>
<keyword evidence="4" id="KW-0378">Hydrolase</keyword>
<evidence type="ECO:0000313" key="7">
    <source>
        <dbReference type="EMBL" id="KAJ4848502.1"/>
    </source>
</evidence>
<dbReference type="SUPFAM" id="SSF50630">
    <property type="entry name" value="Acid proteases"/>
    <property type="match status" value="1"/>
</dbReference>
<evidence type="ECO:0000256" key="4">
    <source>
        <dbReference type="ARBA" id="ARBA00022801"/>
    </source>
</evidence>
<evidence type="ECO:0000256" key="3">
    <source>
        <dbReference type="ARBA" id="ARBA00022750"/>
    </source>
</evidence>
<sequence length="463" mass="51527">MVSLRLIFQAPNLCLCLSTIFFFHIATSNPTGFSLNLIPRDSPVSPLYPGNLTNLQRIERLIKFSNARGYYLENFSNPNATTTPEPDNIRFTLLRDNFFYMVQVGIGSQQIPEFLLMDTGGGLIWTQCLPCTNCYNQRFPIYSSQASTSYRKLPCDHPLCSGPQPLYQCVNNECRYQYSYGGGASTAGVASIETFKFTISPVEAKLFDGIIFGCSNDNRNVQFAKNGAISGIFGLSKSPDSLVSQLWDSIGRKFSNCLVPFDQAIQAPSVLRFGEDIPILPGNIQTTKFVTPPGSYYYYLHLLDISVGLTRIGFAPEIFQIRPDGQGGCVIDSGALISRIDQTTIGRNAYRAVMGAFQRYYDAKGLQRIGQVPQGFALCYKNRPDFNDFVTMTYHFEGANYVLDGKYVHYFDNDAGYFCVALTPGNGRTILGAWHQQNMRIVYDGNIGALQFTTEDCTKDASS</sequence>
<dbReference type="PROSITE" id="PS51767">
    <property type="entry name" value="PEPTIDASE_A1"/>
    <property type="match status" value="1"/>
</dbReference>
<dbReference type="GO" id="GO:0004190">
    <property type="term" value="F:aspartic-type endopeptidase activity"/>
    <property type="evidence" value="ECO:0007669"/>
    <property type="project" value="UniProtKB-KW"/>
</dbReference>
<keyword evidence="5" id="KW-0325">Glycoprotein</keyword>
<comment type="similarity">
    <text evidence="1">Belongs to the peptidase A1 family.</text>
</comment>
<dbReference type="GO" id="GO:0006508">
    <property type="term" value="P:proteolysis"/>
    <property type="evidence" value="ECO:0007669"/>
    <property type="project" value="UniProtKB-KW"/>
</dbReference>
<evidence type="ECO:0000256" key="2">
    <source>
        <dbReference type="ARBA" id="ARBA00022670"/>
    </source>
</evidence>
<dbReference type="Pfam" id="PF14541">
    <property type="entry name" value="TAXi_C"/>
    <property type="match status" value="1"/>
</dbReference>
<keyword evidence="8" id="KW-1185">Reference proteome</keyword>
<keyword evidence="3" id="KW-0064">Aspartyl protease</keyword>
<comment type="caution">
    <text evidence="7">The sequence shown here is derived from an EMBL/GenBank/DDBJ whole genome shotgun (WGS) entry which is preliminary data.</text>
</comment>
<name>A0A9Q0GEQ5_9ROSI</name>
<dbReference type="AlphaFoldDB" id="A0A9Q0GEQ5"/>
<dbReference type="Gene3D" id="2.40.70.10">
    <property type="entry name" value="Acid Proteases"/>
    <property type="match status" value="2"/>
</dbReference>
<dbReference type="EMBL" id="JAKUCV010000897">
    <property type="protein sequence ID" value="KAJ4848502.1"/>
    <property type="molecule type" value="Genomic_DNA"/>
</dbReference>
<dbReference type="InterPro" id="IPR021109">
    <property type="entry name" value="Peptidase_aspartic_dom_sf"/>
</dbReference>
<dbReference type="InterPro" id="IPR033121">
    <property type="entry name" value="PEPTIDASE_A1"/>
</dbReference>
<proteinExistence type="inferred from homology"/>
<evidence type="ECO:0000256" key="5">
    <source>
        <dbReference type="ARBA" id="ARBA00023180"/>
    </source>
</evidence>
<dbReference type="InterPro" id="IPR051708">
    <property type="entry name" value="Plant_Aspart_Prot_A1"/>
</dbReference>
<evidence type="ECO:0000259" key="6">
    <source>
        <dbReference type="PROSITE" id="PS51767"/>
    </source>
</evidence>
<dbReference type="GO" id="GO:0005576">
    <property type="term" value="C:extracellular region"/>
    <property type="evidence" value="ECO:0007669"/>
    <property type="project" value="TreeGrafter"/>
</dbReference>
<reference evidence="7" key="1">
    <citation type="submission" date="2022-02" db="EMBL/GenBank/DDBJ databases">
        <authorList>
            <person name="Henning P.M."/>
            <person name="McCubbin A.G."/>
            <person name="Shore J.S."/>
        </authorList>
    </citation>
    <scope>NUCLEOTIDE SEQUENCE</scope>
    <source>
        <strain evidence="7">F60SS</strain>
        <tissue evidence="7">Leaves</tissue>
    </source>
</reference>
<protein>
    <recommendedName>
        <fullName evidence="6">Peptidase A1 domain-containing protein</fullName>
    </recommendedName>
</protein>
<dbReference type="InterPro" id="IPR032799">
    <property type="entry name" value="TAXi_C"/>
</dbReference>
<dbReference type="InterPro" id="IPR034161">
    <property type="entry name" value="Pepsin-like_plant"/>
</dbReference>
<organism evidence="7 8">
    <name type="scientific">Turnera subulata</name>
    <dbReference type="NCBI Taxonomy" id="218843"/>
    <lineage>
        <taxon>Eukaryota</taxon>
        <taxon>Viridiplantae</taxon>
        <taxon>Streptophyta</taxon>
        <taxon>Embryophyta</taxon>
        <taxon>Tracheophyta</taxon>
        <taxon>Spermatophyta</taxon>
        <taxon>Magnoliopsida</taxon>
        <taxon>eudicotyledons</taxon>
        <taxon>Gunneridae</taxon>
        <taxon>Pentapetalae</taxon>
        <taxon>rosids</taxon>
        <taxon>fabids</taxon>
        <taxon>Malpighiales</taxon>
        <taxon>Passifloraceae</taxon>
        <taxon>Turnera</taxon>
    </lineage>
</organism>
<dbReference type="PANTHER" id="PTHR47967">
    <property type="entry name" value="OS07G0603500 PROTEIN-RELATED"/>
    <property type="match status" value="1"/>
</dbReference>
<dbReference type="Proteomes" id="UP001141552">
    <property type="component" value="Unassembled WGS sequence"/>
</dbReference>
<gene>
    <name evidence="7" type="ORF">Tsubulata_003387</name>
</gene>
<reference evidence="7" key="2">
    <citation type="journal article" date="2023" name="Plants (Basel)">
        <title>Annotation of the Turnera subulata (Passifloraceae) Draft Genome Reveals the S-Locus Evolved after the Divergence of Turneroideae from Passifloroideae in a Stepwise Manner.</title>
        <authorList>
            <person name="Henning P.M."/>
            <person name="Roalson E.H."/>
            <person name="Mir W."/>
            <person name="McCubbin A.G."/>
            <person name="Shore J.S."/>
        </authorList>
    </citation>
    <scope>NUCLEOTIDE SEQUENCE</scope>
    <source>
        <strain evidence="7">F60SS</strain>
    </source>
</reference>
<feature type="domain" description="Peptidase A1" evidence="6">
    <location>
        <begin position="100"/>
        <end position="453"/>
    </location>
</feature>
<accession>A0A9Q0GEQ5</accession>